<feature type="region of interest" description="Disordered" evidence="1">
    <location>
        <begin position="1"/>
        <end position="68"/>
    </location>
</feature>
<proteinExistence type="predicted"/>
<keyword evidence="2" id="KW-0472">Membrane</keyword>
<keyword evidence="4" id="KW-1185">Reference proteome</keyword>
<evidence type="ECO:0000313" key="3">
    <source>
        <dbReference type="EMBL" id="KAK3390967.1"/>
    </source>
</evidence>
<keyword evidence="2" id="KW-1133">Transmembrane helix</keyword>
<feature type="compositionally biased region" description="Basic residues" evidence="1">
    <location>
        <begin position="46"/>
        <end position="57"/>
    </location>
</feature>
<dbReference type="EMBL" id="JAULSW010000002">
    <property type="protein sequence ID" value="KAK3390967.1"/>
    <property type="molecule type" value="Genomic_DNA"/>
</dbReference>
<feature type="compositionally biased region" description="Polar residues" evidence="1">
    <location>
        <begin position="1"/>
        <end position="28"/>
    </location>
</feature>
<feature type="transmembrane region" description="Helical" evidence="2">
    <location>
        <begin position="198"/>
        <end position="220"/>
    </location>
</feature>
<reference evidence="3" key="2">
    <citation type="submission" date="2023-06" db="EMBL/GenBank/DDBJ databases">
        <authorList>
            <consortium name="Lawrence Berkeley National Laboratory"/>
            <person name="Haridas S."/>
            <person name="Hensen N."/>
            <person name="Bonometti L."/>
            <person name="Westerberg I."/>
            <person name="Brannstrom I.O."/>
            <person name="Guillou S."/>
            <person name="Cros-Aarteil S."/>
            <person name="Calhoun S."/>
            <person name="Kuo A."/>
            <person name="Mondo S."/>
            <person name="Pangilinan J."/>
            <person name="Riley R."/>
            <person name="LaButti K."/>
            <person name="Andreopoulos B."/>
            <person name="Lipzen A."/>
            <person name="Chen C."/>
            <person name="Yanf M."/>
            <person name="Daum C."/>
            <person name="Ng V."/>
            <person name="Clum A."/>
            <person name="Steindorff A."/>
            <person name="Ohm R."/>
            <person name="Martin F."/>
            <person name="Silar P."/>
            <person name="Natvig D."/>
            <person name="Lalanne C."/>
            <person name="Gautier V."/>
            <person name="Ament-velasquez S.L."/>
            <person name="Kruys A."/>
            <person name="Hutchinson M.I."/>
            <person name="Powell A.J."/>
            <person name="Barry K."/>
            <person name="Miller A.N."/>
            <person name="Grigoriev I.V."/>
            <person name="Debuchy R."/>
            <person name="Gladieux P."/>
            <person name="Thoren M.H."/>
            <person name="Johannesson H."/>
        </authorList>
    </citation>
    <scope>NUCLEOTIDE SEQUENCE</scope>
    <source>
        <strain evidence="3">CBS 232.78</strain>
    </source>
</reference>
<accession>A0AAE0U4X7</accession>
<dbReference type="AlphaFoldDB" id="A0AAE0U4X7"/>
<gene>
    <name evidence="3" type="ORF">B0H63DRAFT_128733</name>
</gene>
<reference evidence="3" key="1">
    <citation type="journal article" date="2023" name="Mol. Phylogenet. Evol.">
        <title>Genome-scale phylogeny and comparative genomics of the fungal order Sordariales.</title>
        <authorList>
            <person name="Hensen N."/>
            <person name="Bonometti L."/>
            <person name="Westerberg I."/>
            <person name="Brannstrom I.O."/>
            <person name="Guillou S."/>
            <person name="Cros-Aarteil S."/>
            <person name="Calhoun S."/>
            <person name="Haridas S."/>
            <person name="Kuo A."/>
            <person name="Mondo S."/>
            <person name="Pangilinan J."/>
            <person name="Riley R."/>
            <person name="LaButti K."/>
            <person name="Andreopoulos B."/>
            <person name="Lipzen A."/>
            <person name="Chen C."/>
            <person name="Yan M."/>
            <person name="Daum C."/>
            <person name="Ng V."/>
            <person name="Clum A."/>
            <person name="Steindorff A."/>
            <person name="Ohm R.A."/>
            <person name="Martin F."/>
            <person name="Silar P."/>
            <person name="Natvig D.O."/>
            <person name="Lalanne C."/>
            <person name="Gautier V."/>
            <person name="Ament-Velasquez S.L."/>
            <person name="Kruys A."/>
            <person name="Hutchinson M.I."/>
            <person name="Powell A.J."/>
            <person name="Barry K."/>
            <person name="Miller A.N."/>
            <person name="Grigoriev I.V."/>
            <person name="Debuchy R."/>
            <person name="Gladieux P."/>
            <person name="Hiltunen Thoren M."/>
            <person name="Johannesson H."/>
        </authorList>
    </citation>
    <scope>NUCLEOTIDE SEQUENCE</scope>
    <source>
        <strain evidence="3">CBS 232.78</strain>
    </source>
</reference>
<evidence type="ECO:0000256" key="2">
    <source>
        <dbReference type="SAM" id="Phobius"/>
    </source>
</evidence>
<evidence type="ECO:0000313" key="4">
    <source>
        <dbReference type="Proteomes" id="UP001285441"/>
    </source>
</evidence>
<keyword evidence="2" id="KW-0812">Transmembrane</keyword>
<evidence type="ECO:0000256" key="1">
    <source>
        <dbReference type="SAM" id="MobiDB-lite"/>
    </source>
</evidence>
<sequence>MPLSTSSPPSPEKQQQRAYYSPLISSPLNPEPPTVHQIADMTSSARRPKKPHLKPARKIPSPVSPTQRLMRQKAAAAWRSETMRHALVQQQGGGEHTTTSTITTTILLSFDEKRDTTTKKEEDYFSDCLETPTATAGPGGGGDIGLLLLYHKSERETAGCRRHHIGQHSSSEEGFGHHAVHDRWRTADGSGLTMRRGLLAIGLLCGLSLVHCILVVHRAMEGRPLSQ</sequence>
<dbReference type="Proteomes" id="UP001285441">
    <property type="component" value="Unassembled WGS sequence"/>
</dbReference>
<protein>
    <submittedName>
        <fullName evidence="3">Uncharacterized protein</fullName>
    </submittedName>
</protein>
<comment type="caution">
    <text evidence="3">The sequence shown here is derived from an EMBL/GenBank/DDBJ whole genome shotgun (WGS) entry which is preliminary data.</text>
</comment>
<organism evidence="3 4">
    <name type="scientific">Podospora didyma</name>
    <dbReference type="NCBI Taxonomy" id="330526"/>
    <lineage>
        <taxon>Eukaryota</taxon>
        <taxon>Fungi</taxon>
        <taxon>Dikarya</taxon>
        <taxon>Ascomycota</taxon>
        <taxon>Pezizomycotina</taxon>
        <taxon>Sordariomycetes</taxon>
        <taxon>Sordariomycetidae</taxon>
        <taxon>Sordariales</taxon>
        <taxon>Podosporaceae</taxon>
        <taxon>Podospora</taxon>
    </lineage>
</organism>
<name>A0AAE0U4X7_9PEZI</name>